<reference evidence="14 15" key="1">
    <citation type="submission" date="2019-08" db="EMBL/GenBank/DDBJ databases">
        <title>Identification of a novel species of the genus Boseongicola.</title>
        <authorList>
            <person name="Zhang X.-Q."/>
        </authorList>
    </citation>
    <scope>NUCLEOTIDE SEQUENCE [LARGE SCALE GENOMIC DNA]</scope>
    <source>
        <strain evidence="14 15">HY14</strain>
    </source>
</reference>
<proteinExistence type="inferred from homology"/>
<keyword evidence="15" id="KW-1185">Reference proteome</keyword>
<evidence type="ECO:0000259" key="12">
    <source>
        <dbReference type="Pfam" id="PF06429"/>
    </source>
</evidence>
<dbReference type="NCBIfam" id="TIGR02492">
    <property type="entry name" value="flgK_ends"/>
    <property type="match status" value="1"/>
</dbReference>
<dbReference type="Proteomes" id="UP000322080">
    <property type="component" value="Unassembled WGS sequence"/>
</dbReference>
<dbReference type="InterPro" id="IPR002371">
    <property type="entry name" value="FlgK"/>
</dbReference>
<evidence type="ECO:0000259" key="11">
    <source>
        <dbReference type="Pfam" id="PF00460"/>
    </source>
</evidence>
<accession>A0A5D0R9W3</accession>
<keyword evidence="9" id="KW-0067">ATP-binding</keyword>
<dbReference type="PROSITE" id="PS01076">
    <property type="entry name" value="ACETATE_KINASE_2"/>
    <property type="match status" value="1"/>
</dbReference>
<dbReference type="Pfam" id="PF00460">
    <property type="entry name" value="Flg_bb_rod"/>
    <property type="match status" value="1"/>
</dbReference>
<dbReference type="RefSeq" id="WP_148379918.1">
    <property type="nucleotide sequence ID" value="NZ_VSIY01000015.1"/>
</dbReference>
<evidence type="ECO:0000313" key="14">
    <source>
        <dbReference type="EMBL" id="TYB77879.1"/>
    </source>
</evidence>
<evidence type="ECO:0000256" key="2">
    <source>
        <dbReference type="ARBA" id="ARBA00004613"/>
    </source>
</evidence>
<organism evidence="14 15">
    <name type="scientific">Maritimibacter fusiformis</name>
    <dbReference type="NCBI Taxonomy" id="2603819"/>
    <lineage>
        <taxon>Bacteria</taxon>
        <taxon>Pseudomonadati</taxon>
        <taxon>Pseudomonadota</taxon>
        <taxon>Alphaproteobacteria</taxon>
        <taxon>Rhodobacterales</taxon>
        <taxon>Roseobacteraceae</taxon>
        <taxon>Maritimibacter</taxon>
    </lineage>
</organism>
<dbReference type="InterPro" id="IPR053927">
    <property type="entry name" value="FlgK_helical"/>
</dbReference>
<keyword evidence="14" id="KW-0966">Cell projection</keyword>
<keyword evidence="7" id="KW-0547">Nucleotide-binding</keyword>
<dbReference type="GO" id="GO:0005524">
    <property type="term" value="F:ATP binding"/>
    <property type="evidence" value="ECO:0007669"/>
    <property type="project" value="UniProtKB-KW"/>
</dbReference>
<keyword evidence="5" id="KW-0964">Secreted</keyword>
<comment type="subcellular location">
    <subcellularLocation>
        <location evidence="1">Bacterial flagellum basal body</location>
    </subcellularLocation>
    <subcellularLocation>
        <location evidence="2">Secreted</location>
    </subcellularLocation>
</comment>
<feature type="domain" description="Flagellar basal-body/hook protein C-terminal" evidence="12">
    <location>
        <begin position="448"/>
        <end position="485"/>
    </location>
</feature>
<dbReference type="AlphaFoldDB" id="A0A5D0R9W3"/>
<dbReference type="SUPFAM" id="SSF64518">
    <property type="entry name" value="Phase 1 flagellin"/>
    <property type="match status" value="1"/>
</dbReference>
<keyword evidence="14" id="KW-0282">Flagellum</keyword>
<dbReference type="PANTHER" id="PTHR30033">
    <property type="entry name" value="FLAGELLAR HOOK-ASSOCIATED PROTEIN 1"/>
    <property type="match status" value="1"/>
</dbReference>
<name>A0A5D0R9W3_9RHOB</name>
<evidence type="ECO:0000256" key="10">
    <source>
        <dbReference type="ARBA" id="ARBA00023143"/>
    </source>
</evidence>
<evidence type="ECO:0000256" key="9">
    <source>
        <dbReference type="ARBA" id="ARBA00022840"/>
    </source>
</evidence>
<dbReference type="GO" id="GO:0005576">
    <property type="term" value="C:extracellular region"/>
    <property type="evidence" value="ECO:0007669"/>
    <property type="project" value="UniProtKB-SubCell"/>
</dbReference>
<evidence type="ECO:0000256" key="7">
    <source>
        <dbReference type="ARBA" id="ARBA00022741"/>
    </source>
</evidence>
<evidence type="ECO:0000256" key="1">
    <source>
        <dbReference type="ARBA" id="ARBA00004117"/>
    </source>
</evidence>
<comment type="similarity">
    <text evidence="3">Belongs to the flagella basal body rod proteins family.</text>
</comment>
<feature type="domain" description="Flagellar basal body rod protein N-terminal" evidence="11">
    <location>
        <begin position="8"/>
        <end position="36"/>
    </location>
</feature>
<evidence type="ECO:0000256" key="5">
    <source>
        <dbReference type="ARBA" id="ARBA00022525"/>
    </source>
</evidence>
<keyword evidence="8" id="KW-0418">Kinase</keyword>
<evidence type="ECO:0000259" key="13">
    <source>
        <dbReference type="Pfam" id="PF22638"/>
    </source>
</evidence>
<dbReference type="GO" id="GO:0016301">
    <property type="term" value="F:kinase activity"/>
    <property type="evidence" value="ECO:0007669"/>
    <property type="project" value="UniProtKB-KW"/>
</dbReference>
<evidence type="ECO:0000313" key="15">
    <source>
        <dbReference type="Proteomes" id="UP000322080"/>
    </source>
</evidence>
<keyword evidence="10" id="KW-0975">Bacterial flagellum</keyword>
<keyword evidence="6" id="KW-0808">Transferase</keyword>
<dbReference type="InterPro" id="IPR023865">
    <property type="entry name" value="Aliphatic_acid_kinase_CS"/>
</dbReference>
<gene>
    <name evidence="14" type="primary">flgK</name>
    <name evidence="14" type="ORF">FVF75_16695</name>
</gene>
<dbReference type="GO" id="GO:0009424">
    <property type="term" value="C:bacterial-type flagellum hook"/>
    <property type="evidence" value="ECO:0007669"/>
    <property type="project" value="InterPro"/>
</dbReference>
<dbReference type="InterPro" id="IPR001444">
    <property type="entry name" value="Flag_bb_rod_N"/>
</dbReference>
<dbReference type="GO" id="GO:0044780">
    <property type="term" value="P:bacterial-type flagellum assembly"/>
    <property type="evidence" value="ECO:0007669"/>
    <property type="project" value="InterPro"/>
</dbReference>
<dbReference type="GO" id="GO:0009425">
    <property type="term" value="C:bacterial-type flagellum basal body"/>
    <property type="evidence" value="ECO:0007669"/>
    <property type="project" value="UniProtKB-SubCell"/>
</dbReference>
<dbReference type="GO" id="GO:0005198">
    <property type="term" value="F:structural molecule activity"/>
    <property type="evidence" value="ECO:0007669"/>
    <property type="project" value="InterPro"/>
</dbReference>
<evidence type="ECO:0000256" key="6">
    <source>
        <dbReference type="ARBA" id="ARBA00022679"/>
    </source>
</evidence>
<evidence type="ECO:0000256" key="4">
    <source>
        <dbReference type="ARBA" id="ARBA00016244"/>
    </source>
</evidence>
<dbReference type="Pfam" id="PF22638">
    <property type="entry name" value="FlgK_D1"/>
    <property type="match status" value="1"/>
</dbReference>
<feature type="domain" description="Flagellar hook-associated protein FlgK helical" evidence="13">
    <location>
        <begin position="92"/>
        <end position="313"/>
    </location>
</feature>
<dbReference type="EMBL" id="VSIY01000015">
    <property type="protein sequence ID" value="TYB77879.1"/>
    <property type="molecule type" value="Genomic_DNA"/>
</dbReference>
<protein>
    <recommendedName>
        <fullName evidence="4">Flagellar hook-associated protein 1</fullName>
    </recommendedName>
</protein>
<comment type="caution">
    <text evidence="14">The sequence shown here is derived from an EMBL/GenBank/DDBJ whole genome shotgun (WGS) entry which is preliminary data.</text>
</comment>
<dbReference type="PANTHER" id="PTHR30033:SF2">
    <property type="entry name" value="FLAGELLAR HOOK PROTEIN"/>
    <property type="match status" value="1"/>
</dbReference>
<dbReference type="InterPro" id="IPR010930">
    <property type="entry name" value="Flg_bb/hook_C_dom"/>
</dbReference>
<dbReference type="GO" id="GO:0016774">
    <property type="term" value="F:phosphotransferase activity, carboxyl group as acceptor"/>
    <property type="evidence" value="ECO:0007669"/>
    <property type="project" value="InterPro"/>
</dbReference>
<dbReference type="Pfam" id="PF06429">
    <property type="entry name" value="Flg_bbr_C"/>
    <property type="match status" value="1"/>
</dbReference>
<evidence type="ECO:0000256" key="8">
    <source>
        <dbReference type="ARBA" id="ARBA00022777"/>
    </source>
</evidence>
<evidence type="ECO:0000256" key="3">
    <source>
        <dbReference type="ARBA" id="ARBA00009677"/>
    </source>
</evidence>
<sequence length="486" mass="49847">MTITGSLANALSGLTAASRAAELVSSNVANSMTPGYGRREISLAARHIGDGTSAGVNVTGVRREVDMSIVQDRRLADAAVGHDSALAGFHKDIEAILGTPDAAGSLSGRLARFEATLIEAASRPDSQARLAAVLQAAGDVTGKLNQASDAVQSIRMQADASIDTQLRQLNDGLGRVQHLNYQIKEARSRGQDASPLLDLRQQEVDAISAIVPMKQVERGHGTIALFSTGGAILLDGRAADIGFSPVGVIVPEMTQAGGALSGLTVNGLDVPTGAGRSPLGGGTLGAAFEVRDTLAPEAQTRLDAVARDLVERLQAPAVDATRAPGAAGLFTDAGAAFASIDEIALASRIEVNALADPDRGGALWRLRDGLGAAVPGAVSNSSLLRDLTAALGAERVPASGGFLGVARSSSGLAADFLSLVGAARLHAEGAQSFSVAQQDSLVEAEMSTGVDTDHEMQKLMLIEQAYAANARVITTVDAMLDALMRI</sequence>
<keyword evidence="14" id="KW-0969">Cilium</keyword>